<feature type="domain" description="HTH merR-type" evidence="5">
    <location>
        <begin position="9"/>
        <end position="79"/>
    </location>
</feature>
<keyword evidence="7" id="KW-1185">Reference proteome</keyword>
<organism evidence="6 7">
    <name type="scientific">Paenibacillus rhizovicinus</name>
    <dbReference type="NCBI Taxonomy" id="2704463"/>
    <lineage>
        <taxon>Bacteria</taxon>
        <taxon>Bacillati</taxon>
        <taxon>Bacillota</taxon>
        <taxon>Bacilli</taxon>
        <taxon>Bacillales</taxon>
        <taxon>Paenibacillaceae</taxon>
        <taxon>Paenibacillus</taxon>
    </lineage>
</organism>
<evidence type="ECO:0000259" key="5">
    <source>
        <dbReference type="PROSITE" id="PS50937"/>
    </source>
</evidence>
<dbReference type="AlphaFoldDB" id="A0A6C0P8A5"/>
<dbReference type="InterPro" id="IPR000551">
    <property type="entry name" value="MerR-type_HTH_dom"/>
</dbReference>
<evidence type="ECO:0000256" key="4">
    <source>
        <dbReference type="ARBA" id="ARBA00023163"/>
    </source>
</evidence>
<dbReference type="RefSeq" id="WP_162644851.1">
    <property type="nucleotide sequence ID" value="NZ_CP048286.1"/>
</dbReference>
<accession>A0A6C0P8A5</accession>
<dbReference type="InterPro" id="IPR047057">
    <property type="entry name" value="MerR_fam"/>
</dbReference>
<dbReference type="KEGG" id="prz:GZH47_30495"/>
<keyword evidence="3" id="KW-0238">DNA-binding</keyword>
<keyword evidence="4" id="KW-0804">Transcription</keyword>
<name>A0A6C0P8A5_9BACL</name>
<dbReference type="Gene3D" id="1.10.1660.10">
    <property type="match status" value="1"/>
</dbReference>
<proteinExistence type="predicted"/>
<dbReference type="EMBL" id="CP048286">
    <property type="protein sequence ID" value="QHW34699.1"/>
    <property type="molecule type" value="Genomic_DNA"/>
</dbReference>
<keyword evidence="2" id="KW-0805">Transcription regulation</keyword>
<dbReference type="PANTHER" id="PTHR30204">
    <property type="entry name" value="REDOX-CYCLING DRUG-SENSING TRANSCRIPTIONAL ACTIVATOR SOXR"/>
    <property type="match status" value="1"/>
</dbReference>
<protein>
    <submittedName>
        <fullName evidence="6">MerR family transcriptional regulator</fullName>
    </submittedName>
</protein>
<keyword evidence="1" id="KW-0678">Repressor</keyword>
<evidence type="ECO:0000256" key="2">
    <source>
        <dbReference type="ARBA" id="ARBA00023015"/>
    </source>
</evidence>
<dbReference type="GO" id="GO:0003700">
    <property type="term" value="F:DNA-binding transcription factor activity"/>
    <property type="evidence" value="ECO:0007669"/>
    <property type="project" value="InterPro"/>
</dbReference>
<dbReference type="GO" id="GO:0003677">
    <property type="term" value="F:DNA binding"/>
    <property type="evidence" value="ECO:0007669"/>
    <property type="project" value="UniProtKB-KW"/>
</dbReference>
<dbReference type="Proteomes" id="UP000479114">
    <property type="component" value="Chromosome"/>
</dbReference>
<sequence>MEHMEPSVKLSMDEVTERLGITARTLHYYEEIGLLPDVARTEGRHRVYDEAMLERITHILRLKQVLGASLQEIRDILQAEEELELIKASYRGESRLEERDRLLDEAAERLKSIIAHIDEKMDKLQAMRQGFSARLERAHQLKHNQR</sequence>
<evidence type="ECO:0000256" key="3">
    <source>
        <dbReference type="ARBA" id="ARBA00023125"/>
    </source>
</evidence>
<dbReference type="InterPro" id="IPR009061">
    <property type="entry name" value="DNA-bd_dom_put_sf"/>
</dbReference>
<gene>
    <name evidence="6" type="ORF">GZH47_30495</name>
</gene>
<dbReference type="SMART" id="SM00422">
    <property type="entry name" value="HTH_MERR"/>
    <property type="match status" value="1"/>
</dbReference>
<evidence type="ECO:0000256" key="1">
    <source>
        <dbReference type="ARBA" id="ARBA00022491"/>
    </source>
</evidence>
<evidence type="ECO:0000313" key="6">
    <source>
        <dbReference type="EMBL" id="QHW34699.1"/>
    </source>
</evidence>
<dbReference type="Pfam" id="PF13411">
    <property type="entry name" value="MerR_1"/>
    <property type="match status" value="1"/>
</dbReference>
<reference evidence="6 7" key="1">
    <citation type="submission" date="2020-02" db="EMBL/GenBank/DDBJ databases">
        <title>Paenibacillus sp. nov., isolated from rhizosphere soil of tomato.</title>
        <authorList>
            <person name="Weon H.-Y."/>
            <person name="Lee S.A."/>
        </authorList>
    </citation>
    <scope>NUCLEOTIDE SEQUENCE [LARGE SCALE GENOMIC DNA]</scope>
    <source>
        <strain evidence="6 7">14171R-81</strain>
    </source>
</reference>
<dbReference type="PROSITE" id="PS50937">
    <property type="entry name" value="HTH_MERR_2"/>
    <property type="match status" value="1"/>
</dbReference>
<dbReference type="SUPFAM" id="SSF46955">
    <property type="entry name" value="Putative DNA-binding domain"/>
    <property type="match status" value="1"/>
</dbReference>
<evidence type="ECO:0000313" key="7">
    <source>
        <dbReference type="Proteomes" id="UP000479114"/>
    </source>
</evidence>
<dbReference type="PANTHER" id="PTHR30204:SF69">
    <property type="entry name" value="MERR-FAMILY TRANSCRIPTIONAL REGULATOR"/>
    <property type="match status" value="1"/>
</dbReference>